<dbReference type="SUPFAM" id="SSF68906">
    <property type="entry name" value="SAP domain"/>
    <property type="match status" value="1"/>
</dbReference>
<sequence length="513" mass="59335">MAKCHLSVDQLKKELGRRGAATTGRKTDLIERLEAYERNQDFRGPIIVLPPEDNRDWPDRGFNQLLKEHKAYLPKITKEQVEGYFIYRIGEDKERVSDIKALKKGKDMMHSRILACSILVKEDIFLTGVVAAAMKKKVTYNYKIRIEKLSGDPIQSHCECPSGKGPHGTCKHIAAILLMIQDFTETGNLWIRKTCTETLQSFHCPKSLYEGKPIKAEDLPSKRKLNKDELLEDPRPAKYRRNEGYNDFVRSALINYCAHTSQDIALRYNYGSANIQIASMDHDYLELPLTERIIDHGNLVSSEEAKKIEKETRNQSNSKSWFKHRYWRLTASRFGDVTKSTCRRNIKKLCDSLTSKRKLSAPALNHGKQYEHKATRKFEQITNCRVRKCGFFVNPAYPFLGATPDGVIDDETLLEIKCPYKGRKSLIKPGALFPFLEYENNEVVLKKSSKYYDQIQGQMLVCEAKICCFVVYTFQDIFIQKVKFDEDYCQFSVLPKLALFYEKHFRPYLASRL</sequence>
<dbReference type="InterPro" id="IPR011604">
    <property type="entry name" value="PDDEXK-like_dom_sf"/>
</dbReference>
<dbReference type="PANTHER" id="PTHR46609">
    <property type="entry name" value="EXONUCLEASE, PHAGE-TYPE/RECB, C-TERMINAL DOMAIN-CONTAINING PROTEIN"/>
    <property type="match status" value="1"/>
</dbReference>
<dbReference type="CDD" id="cd22343">
    <property type="entry name" value="PDDEXK_lambda_exonuclease-like"/>
    <property type="match status" value="1"/>
</dbReference>
<dbReference type="RefSeq" id="XP_022341308.1">
    <property type="nucleotide sequence ID" value="XM_022485600.1"/>
</dbReference>
<name>A0A8B8EN73_CRAVI</name>
<evidence type="ECO:0000313" key="4">
    <source>
        <dbReference type="Proteomes" id="UP000694844"/>
    </source>
</evidence>
<keyword evidence="4" id="KW-1185">Reference proteome</keyword>
<dbReference type="GeneID" id="111135486"/>
<dbReference type="Gene3D" id="1.10.720.30">
    <property type="entry name" value="SAP domain"/>
    <property type="match status" value="1"/>
</dbReference>
<dbReference type="SMART" id="SM00513">
    <property type="entry name" value="SAP"/>
    <property type="match status" value="1"/>
</dbReference>
<keyword evidence="1" id="KW-0479">Metal-binding</keyword>
<dbReference type="GO" id="GO:0008270">
    <property type="term" value="F:zinc ion binding"/>
    <property type="evidence" value="ECO:0007669"/>
    <property type="project" value="UniProtKB-KW"/>
</dbReference>
<dbReference type="PROSITE" id="PS50800">
    <property type="entry name" value="SAP"/>
    <property type="match status" value="1"/>
</dbReference>
<dbReference type="Pfam" id="PF02037">
    <property type="entry name" value="SAP"/>
    <property type="match status" value="1"/>
</dbReference>
<dbReference type="InterPro" id="IPR003034">
    <property type="entry name" value="SAP_dom"/>
</dbReference>
<evidence type="ECO:0000259" key="2">
    <source>
        <dbReference type="PROSITE" id="PS50800"/>
    </source>
</evidence>
<keyword evidence="1" id="KW-0863">Zinc-finger</keyword>
<dbReference type="InterPro" id="IPR007527">
    <property type="entry name" value="Znf_SWIM"/>
</dbReference>
<reference evidence="5" key="1">
    <citation type="submission" date="2025-08" db="UniProtKB">
        <authorList>
            <consortium name="RefSeq"/>
        </authorList>
    </citation>
    <scope>IDENTIFICATION</scope>
    <source>
        <tissue evidence="5">Whole sample</tissue>
    </source>
</reference>
<feature type="domain" description="SAP" evidence="2">
    <location>
        <begin position="3"/>
        <end position="37"/>
    </location>
</feature>
<dbReference type="PANTHER" id="PTHR46609:SF8">
    <property type="entry name" value="YQAJ VIRAL RECOMBINASE DOMAIN-CONTAINING PROTEIN"/>
    <property type="match status" value="1"/>
</dbReference>
<accession>A0A8B8EN73</accession>
<evidence type="ECO:0000256" key="1">
    <source>
        <dbReference type="PROSITE-ProRule" id="PRU00325"/>
    </source>
</evidence>
<dbReference type="PROSITE" id="PS50966">
    <property type="entry name" value="ZF_SWIM"/>
    <property type="match status" value="1"/>
</dbReference>
<dbReference type="Gene3D" id="3.90.320.10">
    <property type="match status" value="1"/>
</dbReference>
<dbReference type="AlphaFoldDB" id="A0A8B8EN73"/>
<dbReference type="SUPFAM" id="SSF52980">
    <property type="entry name" value="Restriction endonuclease-like"/>
    <property type="match status" value="1"/>
</dbReference>
<proteinExistence type="predicted"/>
<dbReference type="KEGG" id="cvn:111135486"/>
<dbReference type="InterPro" id="IPR019080">
    <property type="entry name" value="YqaJ_viral_recombinase"/>
</dbReference>
<dbReference type="OrthoDB" id="9974584at2759"/>
<dbReference type="GO" id="GO:0006281">
    <property type="term" value="P:DNA repair"/>
    <property type="evidence" value="ECO:0007669"/>
    <property type="project" value="UniProtKB-ARBA"/>
</dbReference>
<protein>
    <submittedName>
        <fullName evidence="5">Uncharacterized protein LOC111135486 isoform X1</fullName>
    </submittedName>
</protein>
<dbReference type="InterPro" id="IPR051703">
    <property type="entry name" value="NF-kappa-B_Signaling_Reg"/>
</dbReference>
<dbReference type="InterPro" id="IPR011335">
    <property type="entry name" value="Restrct_endonuc-II-like"/>
</dbReference>
<gene>
    <name evidence="5" type="primary">LOC111135486</name>
</gene>
<dbReference type="Pfam" id="PF09588">
    <property type="entry name" value="YqaJ"/>
    <property type="match status" value="1"/>
</dbReference>
<organism evidence="4 5">
    <name type="scientific">Crassostrea virginica</name>
    <name type="common">Eastern oyster</name>
    <dbReference type="NCBI Taxonomy" id="6565"/>
    <lineage>
        <taxon>Eukaryota</taxon>
        <taxon>Metazoa</taxon>
        <taxon>Spiralia</taxon>
        <taxon>Lophotrochozoa</taxon>
        <taxon>Mollusca</taxon>
        <taxon>Bivalvia</taxon>
        <taxon>Autobranchia</taxon>
        <taxon>Pteriomorphia</taxon>
        <taxon>Ostreida</taxon>
        <taxon>Ostreoidea</taxon>
        <taxon>Ostreidae</taxon>
        <taxon>Crassostrea</taxon>
    </lineage>
</organism>
<feature type="domain" description="SWIM-type" evidence="3">
    <location>
        <begin position="142"/>
        <end position="181"/>
    </location>
</feature>
<evidence type="ECO:0000313" key="5">
    <source>
        <dbReference type="RefSeq" id="XP_022341308.1"/>
    </source>
</evidence>
<evidence type="ECO:0000259" key="3">
    <source>
        <dbReference type="PROSITE" id="PS50966"/>
    </source>
</evidence>
<dbReference type="Proteomes" id="UP000694844">
    <property type="component" value="Chromosome 5"/>
</dbReference>
<keyword evidence="1" id="KW-0862">Zinc</keyword>
<dbReference type="InterPro" id="IPR036361">
    <property type="entry name" value="SAP_dom_sf"/>
</dbReference>